<proteinExistence type="predicted"/>
<comment type="caution">
    <text evidence="1">The sequence shown here is derived from an EMBL/GenBank/DDBJ whole genome shotgun (WGS) entry which is preliminary data.</text>
</comment>
<organism evidence="1 2">
    <name type="scientific">Paraferrimonas haliotis</name>
    <dbReference type="NCBI Taxonomy" id="2013866"/>
    <lineage>
        <taxon>Bacteria</taxon>
        <taxon>Pseudomonadati</taxon>
        <taxon>Pseudomonadota</taxon>
        <taxon>Gammaproteobacteria</taxon>
        <taxon>Alteromonadales</taxon>
        <taxon>Ferrimonadaceae</taxon>
        <taxon>Paraferrimonas</taxon>
    </lineage>
</organism>
<dbReference type="InterPro" id="IPR006450">
    <property type="entry name" value="Phage_HK97_gp6-like"/>
</dbReference>
<accession>A0AA37WY01</accession>
<dbReference type="NCBIfam" id="TIGR01560">
    <property type="entry name" value="put_DNA_pack"/>
    <property type="match status" value="1"/>
</dbReference>
<gene>
    <name evidence="1" type="ORF">GCM10007894_12020</name>
</gene>
<dbReference type="CDD" id="cd08054">
    <property type="entry name" value="gp6"/>
    <property type="match status" value="1"/>
</dbReference>
<dbReference type="Gene3D" id="1.10.3230.30">
    <property type="entry name" value="Phage gp6-like head-tail connector protein"/>
    <property type="match status" value="1"/>
</dbReference>
<dbReference type="AlphaFoldDB" id="A0AA37WY01"/>
<dbReference type="EMBL" id="BSPO01000002">
    <property type="protein sequence ID" value="GLS83225.1"/>
    <property type="molecule type" value="Genomic_DNA"/>
</dbReference>
<evidence type="ECO:0008006" key="3">
    <source>
        <dbReference type="Google" id="ProtNLM"/>
    </source>
</evidence>
<protein>
    <recommendedName>
        <fullName evidence="3">Phage gp6-like head-tail connector protein</fullName>
    </recommendedName>
</protein>
<keyword evidence="2" id="KW-1185">Reference proteome</keyword>
<dbReference type="Proteomes" id="UP001157439">
    <property type="component" value="Unassembled WGS sequence"/>
</dbReference>
<evidence type="ECO:0000313" key="2">
    <source>
        <dbReference type="Proteomes" id="UP001157439"/>
    </source>
</evidence>
<dbReference type="InterPro" id="IPR021146">
    <property type="entry name" value="Phage_gp6-like_head-tail"/>
</dbReference>
<dbReference type="Pfam" id="PF05135">
    <property type="entry name" value="Phage_connect_1"/>
    <property type="match status" value="1"/>
</dbReference>
<evidence type="ECO:0000313" key="1">
    <source>
        <dbReference type="EMBL" id="GLS83225.1"/>
    </source>
</evidence>
<reference evidence="1 2" key="1">
    <citation type="journal article" date="2014" name="Int. J. Syst. Evol. Microbiol.">
        <title>Complete genome sequence of Corynebacterium casei LMG S-19264T (=DSM 44701T), isolated from a smear-ripened cheese.</title>
        <authorList>
            <consortium name="US DOE Joint Genome Institute (JGI-PGF)"/>
            <person name="Walter F."/>
            <person name="Albersmeier A."/>
            <person name="Kalinowski J."/>
            <person name="Ruckert C."/>
        </authorList>
    </citation>
    <scope>NUCLEOTIDE SEQUENCE [LARGE SCALE GENOMIC DNA]</scope>
    <source>
        <strain evidence="1 2">NBRC 112785</strain>
    </source>
</reference>
<name>A0AA37WY01_9GAMM</name>
<sequence>MITIRALQPRLNDLSNAGMQKLMINLETVKKQVHIEDDDTEHDVLLGVYISAAKKHVADYLNRTVYWPEDIKPEESLRPEHWMDANEPCELAGLLVIAHWFANRESVVVGTITSEVPQGFKALLNPYRIINV</sequence>